<dbReference type="InterPro" id="IPR000253">
    <property type="entry name" value="FHA_dom"/>
</dbReference>
<feature type="compositionally biased region" description="Basic and acidic residues" evidence="1">
    <location>
        <begin position="279"/>
        <end position="298"/>
    </location>
</feature>
<dbReference type="Gene3D" id="2.60.200.20">
    <property type="match status" value="1"/>
</dbReference>
<organism evidence="3 4">
    <name type="scientific">Acetobacter vaccinii</name>
    <dbReference type="NCBI Taxonomy" id="2592655"/>
    <lineage>
        <taxon>Bacteria</taxon>
        <taxon>Pseudomonadati</taxon>
        <taxon>Pseudomonadota</taxon>
        <taxon>Alphaproteobacteria</taxon>
        <taxon>Acetobacterales</taxon>
        <taxon>Acetobacteraceae</taxon>
        <taxon>Acetobacter</taxon>
    </lineage>
</organism>
<dbReference type="PANTHER" id="PTHR37625">
    <property type="entry name" value="OUTER MEMBRANE LIPOPROTEIN-RELATED"/>
    <property type="match status" value="1"/>
</dbReference>
<dbReference type="AlphaFoldDB" id="A0A5C1YK89"/>
<dbReference type="Pfam" id="PF00498">
    <property type="entry name" value="FHA"/>
    <property type="match status" value="1"/>
</dbReference>
<dbReference type="KEGG" id="acek:FLP30_00790"/>
<gene>
    <name evidence="3" type="primary">tssJ</name>
    <name evidence="3" type="ORF">FLP30_00790</name>
</gene>
<dbReference type="InterPro" id="IPR038706">
    <property type="entry name" value="Type_VI_SciN-like_sf"/>
</dbReference>
<feature type="domain" description="FHA" evidence="2">
    <location>
        <begin position="44"/>
        <end position="94"/>
    </location>
</feature>
<dbReference type="CDD" id="cd00060">
    <property type="entry name" value="FHA"/>
    <property type="match status" value="1"/>
</dbReference>
<dbReference type="EMBL" id="CP043506">
    <property type="protein sequence ID" value="QEO16473.1"/>
    <property type="molecule type" value="Genomic_DNA"/>
</dbReference>
<dbReference type="NCBIfam" id="TIGR03352">
    <property type="entry name" value="VI_chp_3"/>
    <property type="match status" value="1"/>
</dbReference>
<keyword evidence="3" id="KW-0449">Lipoprotein</keyword>
<evidence type="ECO:0000313" key="4">
    <source>
        <dbReference type="Proteomes" id="UP000324536"/>
    </source>
</evidence>
<sequence>MLPEETPLGAVPQAEVPQASPLLLRVRSGAGVERDYPLEGDGPIVLGRDPDCGIVLDDPLRYISARHATLVRGEAGVQLADTSRNGTRFDDGTILRSGQVRTLKPGDAFEIGSYRLVLGRDGQPAQAQPIPAPTAEFDLPSMGAGRGFAPASLNTSSPPVFSETAPDAGTDLAALLDDLIIPRGQTPSAFEASPASTPSMPDIQDFVPQQGPLPPFVHAPSAPPPHESGGVEDAEGGLPPFLAEKPPVEDVLPPQEESRAPVDAFVFLPVAGDALTTTDSDHVRSRPEDDAPFHHDSEGTGSGDYGAAVRESCLGLVTQFGELGVAGSGHRSLGILRAVLRGDDVDSIVLADAMRSAFEYLSHVRTEHEAAVTGALHAALEATSPLAFAKRWASHVRRSLFRSRNSSLWALYSKMEEETFAQAEVVFHKRLLDRPVDLVPPEPQASGSVPPKGNRRDPRLFSAILLAGLTVSLTGCGGPDPTRIKLSVTTTAQINRNTEGVPSPVVMRVFDLRTREPFQTSSFDSLYHDSLKTLGASSLGSDEYELPPSWQWSAERVSPPETQYLGVVVAFRVLPGATWRLSVPIRQHRTNKIKLLIGPNSVSQFSPS</sequence>
<dbReference type="SMART" id="SM00240">
    <property type="entry name" value="FHA"/>
    <property type="match status" value="1"/>
</dbReference>
<dbReference type="InterPro" id="IPR017734">
    <property type="entry name" value="T6SS_SciN"/>
</dbReference>
<evidence type="ECO:0000313" key="3">
    <source>
        <dbReference type="EMBL" id="QEO16473.1"/>
    </source>
</evidence>
<dbReference type="Proteomes" id="UP000324536">
    <property type="component" value="Chromosome"/>
</dbReference>
<proteinExistence type="predicted"/>
<dbReference type="Pfam" id="PF12790">
    <property type="entry name" value="T6SS-SciN"/>
    <property type="match status" value="1"/>
</dbReference>
<feature type="region of interest" description="Disordered" evidence="1">
    <location>
        <begin position="277"/>
        <end position="302"/>
    </location>
</feature>
<name>A0A5C1YK89_9PROT</name>
<evidence type="ECO:0000256" key="1">
    <source>
        <dbReference type="SAM" id="MobiDB-lite"/>
    </source>
</evidence>
<feature type="region of interest" description="Disordered" evidence="1">
    <location>
        <begin position="213"/>
        <end position="239"/>
    </location>
</feature>
<dbReference type="SUPFAM" id="SSF49879">
    <property type="entry name" value="SMAD/FHA domain"/>
    <property type="match status" value="1"/>
</dbReference>
<dbReference type="Gene3D" id="2.60.40.4150">
    <property type="entry name" value="Type VI secretion system, lipoprotein SciN"/>
    <property type="match status" value="1"/>
</dbReference>
<keyword evidence="4" id="KW-1185">Reference proteome</keyword>
<dbReference type="PANTHER" id="PTHR37625:SF4">
    <property type="entry name" value="OUTER MEMBRANE LIPOPROTEIN"/>
    <property type="match status" value="1"/>
</dbReference>
<reference evidence="3 4" key="1">
    <citation type="submission" date="2019-09" db="EMBL/GenBank/DDBJ databases">
        <title>Genome sequencing of strain KACC 21233.</title>
        <authorList>
            <person name="Heo J."/>
            <person name="Kim S.-J."/>
            <person name="Kim J.-S."/>
            <person name="Hong S.-B."/>
            <person name="Kwon S.-W."/>
        </authorList>
    </citation>
    <scope>NUCLEOTIDE SEQUENCE [LARGE SCALE GENOMIC DNA]</scope>
    <source>
        <strain evidence="3 4">KACC 21233</strain>
    </source>
</reference>
<dbReference type="InterPro" id="IPR008984">
    <property type="entry name" value="SMAD_FHA_dom_sf"/>
</dbReference>
<dbReference type="OrthoDB" id="273564at2"/>
<dbReference type="RefSeq" id="WP_149277914.1">
    <property type="nucleotide sequence ID" value="NZ_CP043506.1"/>
</dbReference>
<dbReference type="PROSITE" id="PS50006">
    <property type="entry name" value="FHA_DOMAIN"/>
    <property type="match status" value="1"/>
</dbReference>
<protein>
    <submittedName>
        <fullName evidence="3">Type VI secretion system lipoprotein TssJ</fullName>
    </submittedName>
</protein>
<feature type="compositionally biased region" description="Pro residues" evidence="1">
    <location>
        <begin position="213"/>
        <end position="226"/>
    </location>
</feature>
<accession>A0A5C1YK89</accession>
<evidence type="ECO:0000259" key="2">
    <source>
        <dbReference type="PROSITE" id="PS50006"/>
    </source>
</evidence>